<evidence type="ECO:0000313" key="1">
    <source>
        <dbReference type="EMBL" id="VDL82839.1"/>
    </source>
</evidence>
<dbReference type="AlphaFoldDB" id="A0A0N4YPD8"/>
<evidence type="ECO:0000313" key="2">
    <source>
        <dbReference type="Proteomes" id="UP000271162"/>
    </source>
</evidence>
<evidence type="ECO:0000313" key="3">
    <source>
        <dbReference type="WBParaSite" id="NBR_0001910901-mRNA-1"/>
    </source>
</evidence>
<protein>
    <submittedName>
        <fullName evidence="1 3">Uncharacterized protein</fullName>
    </submittedName>
</protein>
<dbReference type="WBParaSite" id="NBR_0001910901-mRNA-1">
    <property type="protein sequence ID" value="NBR_0001910901-mRNA-1"/>
    <property type="gene ID" value="NBR_0001910901"/>
</dbReference>
<accession>A0A0N4YPD8</accession>
<gene>
    <name evidence="1" type="ORF">NBR_LOCUS19110</name>
</gene>
<name>A0A0N4YPD8_NIPBR</name>
<dbReference type="EMBL" id="UYSL01023907">
    <property type="protein sequence ID" value="VDL82839.1"/>
    <property type="molecule type" value="Genomic_DNA"/>
</dbReference>
<reference evidence="3" key="1">
    <citation type="submission" date="2017-02" db="UniProtKB">
        <authorList>
            <consortium name="WormBaseParasite"/>
        </authorList>
    </citation>
    <scope>IDENTIFICATION</scope>
</reference>
<keyword evidence="2" id="KW-1185">Reference proteome</keyword>
<dbReference type="Proteomes" id="UP000271162">
    <property type="component" value="Unassembled WGS sequence"/>
</dbReference>
<sequence length="76" mass="8690">MSLTKLRNINNSKEADILGSNASKCRLGKWSDNIGRKASTTTDREEKLKKNWLMIRVLQCQSVIAPCFYLECLRVT</sequence>
<proteinExistence type="predicted"/>
<reference evidence="1 2" key="2">
    <citation type="submission" date="2018-11" db="EMBL/GenBank/DDBJ databases">
        <authorList>
            <consortium name="Pathogen Informatics"/>
        </authorList>
    </citation>
    <scope>NUCLEOTIDE SEQUENCE [LARGE SCALE GENOMIC DNA]</scope>
</reference>
<organism evidence="3">
    <name type="scientific">Nippostrongylus brasiliensis</name>
    <name type="common">Rat hookworm</name>
    <dbReference type="NCBI Taxonomy" id="27835"/>
    <lineage>
        <taxon>Eukaryota</taxon>
        <taxon>Metazoa</taxon>
        <taxon>Ecdysozoa</taxon>
        <taxon>Nematoda</taxon>
        <taxon>Chromadorea</taxon>
        <taxon>Rhabditida</taxon>
        <taxon>Rhabditina</taxon>
        <taxon>Rhabditomorpha</taxon>
        <taxon>Strongyloidea</taxon>
        <taxon>Heligmosomidae</taxon>
        <taxon>Nippostrongylus</taxon>
    </lineage>
</organism>